<keyword evidence="14 18" id="KW-1133">Transmembrane helix</keyword>
<evidence type="ECO:0000256" key="1">
    <source>
        <dbReference type="ARBA" id="ARBA00003954"/>
    </source>
</evidence>
<dbReference type="Gene3D" id="3.40.50.1000">
    <property type="entry name" value="HAD superfamily/HAD-like"/>
    <property type="match status" value="1"/>
</dbReference>
<dbReference type="GO" id="GO:0015444">
    <property type="term" value="F:P-type magnesium transporter activity"/>
    <property type="evidence" value="ECO:0007669"/>
    <property type="project" value="UniProtKB-EC"/>
</dbReference>
<dbReference type="NCBIfam" id="TIGR01524">
    <property type="entry name" value="ATPase-IIIB_Mg"/>
    <property type="match status" value="1"/>
</dbReference>
<dbReference type="InterPro" id="IPR004014">
    <property type="entry name" value="ATPase_P-typ_cation-transptr_N"/>
</dbReference>
<dbReference type="SUPFAM" id="SSF56784">
    <property type="entry name" value="HAD-like"/>
    <property type="match status" value="1"/>
</dbReference>
<organism evidence="20">
    <name type="scientific">Nitratidesulfovibrio vulgaris (strain DSM 19637 / Miyazaki F)</name>
    <name type="common">Desulfovibrio vulgaris</name>
    <dbReference type="NCBI Taxonomy" id="883"/>
    <lineage>
        <taxon>Bacteria</taxon>
        <taxon>Pseudomonadati</taxon>
        <taxon>Thermodesulfobacteriota</taxon>
        <taxon>Desulfovibrionia</taxon>
        <taxon>Desulfovibrionales</taxon>
        <taxon>Desulfovibrionaceae</taxon>
        <taxon>Nitratidesulfovibrio</taxon>
    </lineage>
</organism>
<dbReference type="HOGENOM" id="CLU_002360_6_3_7"/>
<evidence type="ECO:0000313" key="20">
    <source>
        <dbReference type="EMBL" id="ACL07394.1"/>
    </source>
</evidence>
<sequence>MRRGHASVIPRDMARLRASATGIQVPSELVDASGSEIPTLLARLKTTPHGLAQGEAERRLRLHGVNAVGTDRSHPRLRMLAKALLNPLVILLLVLAALSALTGDMRAATVMGLMVVLGVGLRFVQEARADTAAARLRTMISVTATVERDGTTREIPLAHVVPGEIVHLAAGDMIPADVRLISSKDLYVIQASLTGESLPAEKFDHMEDGAGRSPLELRNICFLGTSVGSGTATAVVVSTGGATYLGNMANAITDAPPPTSFDKGVTRFTWLMIRFIAIMVPLVFVINGLTKHDWHQAFFFAMAVAVGLTPEMLPMIATVCLSKGALAMSRKRVIVKRLNAIQNLGAMDILCTDKTGTLTMDKVVLKLHLDVRLDEDEAVLALAYTNSHFQTGLKNGLDRAVLSHHELHQDQGISEFRKLDEIPFDFQRKIMSVVVETPDHVVRLIAKGACEEIFQRCTLCEFGGTTVPLDQALRATVHAAYGKLSADGFRVLALAYRDIAVAVAGAGPAFSKKDEADLTLRGFIAFLDPPKETTAPAIQAIKALGVSLKVLTGDNDMVSRKICRDVGVPTEHVLTGAEIEAMDDAELASRVEQVTLFARLSPAHKQRIISALRGRGHVVGFMGDGINDAPALREADVGVSVDTAVDIAKEAADVVLLEKSLMVLEQGIIEGRKVFANILKYVRMSASSNFGNMFSVLGASTFLPYVPMLPIQVLLNNLLYDVSQVPIPTDEVDAEQLAAPRPWALDRITRFILFFGPCSSLFDYATFGVMLYAFDCWAPDKAALFQTGWFVESILTQTLIIHVIRTSRIPFVQSRASLPLILTTTSIMAFGMWLPYSPMADALGMVELPPLYWPLLAGMSLGYVLLTQGVKMLLLRKRWI</sequence>
<dbReference type="KEGG" id="dvm:DvMF_0437"/>
<feature type="transmembrane region" description="Helical" evidence="18">
    <location>
        <begin position="851"/>
        <end position="874"/>
    </location>
</feature>
<evidence type="ECO:0000256" key="17">
    <source>
        <dbReference type="ARBA" id="ARBA00047295"/>
    </source>
</evidence>
<dbReference type="PANTHER" id="PTHR42861">
    <property type="entry name" value="CALCIUM-TRANSPORTING ATPASE"/>
    <property type="match status" value="1"/>
</dbReference>
<comment type="similarity">
    <text evidence="3">Belongs to the cation transport ATPase (P-type) (TC 3.A.3) family. Type IIIB subfamily.</text>
</comment>
<dbReference type="NCBIfam" id="NF011702">
    <property type="entry name" value="PRK15122.1"/>
    <property type="match status" value="1"/>
</dbReference>
<name>B8DJS2_NITV9</name>
<comment type="catalytic activity">
    <reaction evidence="17">
        <text>Mg(2+)(out) + ATP + H2O = Mg(2+)(in) + ADP + phosphate + H(+)</text>
        <dbReference type="Rhea" id="RHEA:10260"/>
        <dbReference type="ChEBI" id="CHEBI:15377"/>
        <dbReference type="ChEBI" id="CHEBI:15378"/>
        <dbReference type="ChEBI" id="CHEBI:18420"/>
        <dbReference type="ChEBI" id="CHEBI:30616"/>
        <dbReference type="ChEBI" id="CHEBI:43474"/>
        <dbReference type="ChEBI" id="CHEBI:456216"/>
        <dbReference type="EC" id="7.2.2.14"/>
    </reaction>
</comment>
<comment type="function">
    <text evidence="1">Mediates magnesium influx to the cytosol.</text>
</comment>
<evidence type="ECO:0000256" key="6">
    <source>
        <dbReference type="ARBA" id="ARBA00022475"/>
    </source>
</evidence>
<keyword evidence="13" id="KW-1278">Translocase</keyword>
<dbReference type="EMBL" id="CP001197">
    <property type="protein sequence ID" value="ACL07394.1"/>
    <property type="molecule type" value="Genomic_DNA"/>
</dbReference>
<feature type="transmembrane region" description="Helical" evidence="18">
    <location>
        <begin position="816"/>
        <end position="836"/>
    </location>
</feature>
<keyword evidence="15 18" id="KW-0472">Membrane</keyword>
<dbReference type="Pfam" id="PF00689">
    <property type="entry name" value="Cation_ATPase_C"/>
    <property type="match status" value="1"/>
</dbReference>
<evidence type="ECO:0000256" key="15">
    <source>
        <dbReference type="ARBA" id="ARBA00023136"/>
    </source>
</evidence>
<dbReference type="Pfam" id="PF00122">
    <property type="entry name" value="E1-E2_ATPase"/>
    <property type="match status" value="1"/>
</dbReference>
<keyword evidence="9 18" id="KW-0812">Transmembrane</keyword>
<dbReference type="InterPro" id="IPR006415">
    <property type="entry name" value="P-type_ATPase_IIIB"/>
</dbReference>
<dbReference type="InterPro" id="IPR018303">
    <property type="entry name" value="ATPase_P-typ_P_site"/>
</dbReference>
<dbReference type="Gene3D" id="1.20.1110.10">
    <property type="entry name" value="Calcium-transporting ATPase, transmembrane domain"/>
    <property type="match status" value="1"/>
</dbReference>
<dbReference type="PROSITE" id="PS00154">
    <property type="entry name" value="ATPASE_E1_E2"/>
    <property type="match status" value="1"/>
</dbReference>
<comment type="subcellular location">
    <subcellularLocation>
        <location evidence="2">Cell inner membrane</location>
        <topology evidence="2">Multi-pass membrane protein</topology>
    </subcellularLocation>
</comment>
<evidence type="ECO:0000256" key="14">
    <source>
        <dbReference type="ARBA" id="ARBA00022989"/>
    </source>
</evidence>
<dbReference type="InterPro" id="IPR023299">
    <property type="entry name" value="ATPase_P-typ_cyto_dom_N"/>
</dbReference>
<evidence type="ECO:0000256" key="18">
    <source>
        <dbReference type="SAM" id="Phobius"/>
    </source>
</evidence>
<keyword evidence="7" id="KW-0997">Cell inner membrane</keyword>
<keyword evidence="10" id="KW-0547">Nucleotide-binding</keyword>
<feature type="transmembrane region" description="Helical" evidence="18">
    <location>
        <begin position="786"/>
        <end position="804"/>
    </location>
</feature>
<dbReference type="GO" id="GO:0016887">
    <property type="term" value="F:ATP hydrolysis activity"/>
    <property type="evidence" value="ECO:0007669"/>
    <property type="project" value="InterPro"/>
</dbReference>
<proteinExistence type="inferred from homology"/>
<keyword evidence="6" id="KW-1003">Cell membrane</keyword>
<evidence type="ECO:0000259" key="19">
    <source>
        <dbReference type="SMART" id="SM00831"/>
    </source>
</evidence>
<evidence type="ECO:0000256" key="10">
    <source>
        <dbReference type="ARBA" id="ARBA00022741"/>
    </source>
</evidence>
<dbReference type="SFLD" id="SFLDG00002">
    <property type="entry name" value="C1.7:_P-type_atpase_like"/>
    <property type="match status" value="1"/>
</dbReference>
<evidence type="ECO:0000256" key="8">
    <source>
        <dbReference type="ARBA" id="ARBA00022553"/>
    </source>
</evidence>
<dbReference type="SUPFAM" id="SSF81665">
    <property type="entry name" value="Calcium ATPase, transmembrane domain M"/>
    <property type="match status" value="1"/>
</dbReference>
<dbReference type="SFLD" id="SFLDS00003">
    <property type="entry name" value="Haloacid_Dehalogenase"/>
    <property type="match status" value="1"/>
</dbReference>
<keyword evidence="8" id="KW-0597">Phosphoprotein</keyword>
<dbReference type="Pfam" id="PF00690">
    <property type="entry name" value="Cation_ATPase_N"/>
    <property type="match status" value="1"/>
</dbReference>
<feature type="transmembrane region" description="Helical" evidence="18">
    <location>
        <begin position="751"/>
        <end position="774"/>
    </location>
</feature>
<dbReference type="InterPro" id="IPR023214">
    <property type="entry name" value="HAD_sf"/>
</dbReference>
<evidence type="ECO:0000256" key="11">
    <source>
        <dbReference type="ARBA" id="ARBA00022840"/>
    </source>
</evidence>
<evidence type="ECO:0000256" key="12">
    <source>
        <dbReference type="ARBA" id="ARBA00022842"/>
    </source>
</evidence>
<keyword evidence="11" id="KW-0067">ATP-binding</keyword>
<dbReference type="EC" id="7.2.2.14" evidence="4"/>
<dbReference type="OrthoDB" id="9763278at2"/>
<dbReference type="NCBIfam" id="TIGR01494">
    <property type="entry name" value="ATPase_P-type"/>
    <property type="match status" value="2"/>
</dbReference>
<evidence type="ECO:0000256" key="13">
    <source>
        <dbReference type="ARBA" id="ARBA00022967"/>
    </source>
</evidence>
<dbReference type="InterPro" id="IPR036412">
    <property type="entry name" value="HAD-like_sf"/>
</dbReference>
<dbReference type="Gene3D" id="2.70.150.10">
    <property type="entry name" value="Calcium-transporting ATPase, cytoplasmic transduction domain A"/>
    <property type="match status" value="1"/>
</dbReference>
<dbReference type="GO" id="GO:0005886">
    <property type="term" value="C:plasma membrane"/>
    <property type="evidence" value="ECO:0007669"/>
    <property type="project" value="UniProtKB-SubCell"/>
</dbReference>
<dbReference type="InterPro" id="IPR059000">
    <property type="entry name" value="ATPase_P-type_domA"/>
</dbReference>
<dbReference type="InterPro" id="IPR001757">
    <property type="entry name" value="P_typ_ATPase"/>
</dbReference>
<accession>B8DJS2</accession>
<feature type="domain" description="Cation-transporting P-type ATPase N-terminal" evidence="19">
    <location>
        <begin position="31"/>
        <end position="104"/>
    </location>
</feature>
<dbReference type="InterPro" id="IPR023298">
    <property type="entry name" value="ATPase_P-typ_TM_dom_sf"/>
</dbReference>
<dbReference type="AlphaFoldDB" id="B8DJS2"/>
<feature type="transmembrane region" description="Helical" evidence="18">
    <location>
        <begin position="268"/>
        <end position="286"/>
    </location>
</feature>
<dbReference type="SMART" id="SM00831">
    <property type="entry name" value="Cation_ATPase_N"/>
    <property type="match status" value="1"/>
</dbReference>
<dbReference type="InterPro" id="IPR006068">
    <property type="entry name" value="ATPase_P-typ_cation-transptr_C"/>
</dbReference>
<evidence type="ECO:0000256" key="2">
    <source>
        <dbReference type="ARBA" id="ARBA00004429"/>
    </source>
</evidence>
<dbReference type="CDD" id="cd02077">
    <property type="entry name" value="P-type_ATPase_Mg"/>
    <property type="match status" value="1"/>
</dbReference>
<dbReference type="SUPFAM" id="SSF81653">
    <property type="entry name" value="Calcium ATPase, transduction domain A"/>
    <property type="match status" value="1"/>
</dbReference>
<dbReference type="Pfam" id="PF13246">
    <property type="entry name" value="Cation_ATPase"/>
    <property type="match status" value="1"/>
</dbReference>
<evidence type="ECO:0000256" key="7">
    <source>
        <dbReference type="ARBA" id="ARBA00022519"/>
    </source>
</evidence>
<keyword evidence="12" id="KW-0460">Magnesium</keyword>
<feature type="transmembrane region" description="Helical" evidence="18">
    <location>
        <begin position="83"/>
        <end position="101"/>
    </location>
</feature>
<evidence type="ECO:0000256" key="16">
    <source>
        <dbReference type="ARBA" id="ARBA00029806"/>
    </source>
</evidence>
<dbReference type="eggNOG" id="COG0474">
    <property type="taxonomic scope" value="Bacteria"/>
</dbReference>
<dbReference type="InterPro" id="IPR044492">
    <property type="entry name" value="P_typ_ATPase_HD_dom"/>
</dbReference>
<dbReference type="GO" id="GO:0005524">
    <property type="term" value="F:ATP binding"/>
    <property type="evidence" value="ECO:0007669"/>
    <property type="project" value="UniProtKB-KW"/>
</dbReference>
<evidence type="ECO:0000256" key="3">
    <source>
        <dbReference type="ARBA" id="ARBA00008746"/>
    </source>
</evidence>
<dbReference type="InterPro" id="IPR008250">
    <property type="entry name" value="ATPase_P-typ_transduc_dom_A_sf"/>
</dbReference>
<dbReference type="PRINTS" id="PR01836">
    <property type="entry name" value="MGATPASE"/>
</dbReference>
<feature type="transmembrane region" description="Helical" evidence="18">
    <location>
        <begin position="107"/>
        <end position="124"/>
    </location>
</feature>
<evidence type="ECO:0000256" key="9">
    <source>
        <dbReference type="ARBA" id="ARBA00022692"/>
    </source>
</evidence>
<feature type="transmembrane region" description="Helical" evidence="18">
    <location>
        <begin position="298"/>
        <end position="322"/>
    </location>
</feature>
<evidence type="ECO:0000256" key="5">
    <source>
        <dbReference type="ARBA" id="ARBA00013555"/>
    </source>
</evidence>
<gene>
    <name evidence="20" type="ordered locus">DvMF_0437</name>
</gene>
<evidence type="ECO:0000256" key="4">
    <source>
        <dbReference type="ARBA" id="ARBA00012786"/>
    </source>
</evidence>
<dbReference type="STRING" id="883.DvMF_0437"/>
<dbReference type="SFLD" id="SFLDF00027">
    <property type="entry name" value="p-type_atpase"/>
    <property type="match status" value="1"/>
</dbReference>
<dbReference type="Gene3D" id="3.40.1110.10">
    <property type="entry name" value="Calcium-transporting ATPase, cytoplasmic domain N"/>
    <property type="match status" value="1"/>
</dbReference>
<protein>
    <recommendedName>
        <fullName evidence="5">Magnesium-transporting ATPase, P-type 1</fullName>
        <ecNumber evidence="4">7.2.2.14</ecNumber>
    </recommendedName>
    <alternativeName>
        <fullName evidence="16">Mg(2+) transport ATPase, P-type 1</fullName>
    </alternativeName>
</protein>
<reference evidence="20" key="1">
    <citation type="submission" date="2008-10" db="EMBL/GenBank/DDBJ databases">
        <title>Complete sequence of Desulfovibrio vulgaris str. 'Miyazaki F'.</title>
        <authorList>
            <person name="Lucas S."/>
            <person name="Copeland A."/>
            <person name="Lapidus A."/>
            <person name="Glavina del Rio T."/>
            <person name="Dalin E."/>
            <person name="Tice H."/>
            <person name="Bruce D."/>
            <person name="Goodwin L."/>
            <person name="Pitluck S."/>
            <person name="Sims D."/>
            <person name="Brettin T."/>
            <person name="Detter J.C."/>
            <person name="Han C."/>
            <person name="Larimer F."/>
            <person name="Land M."/>
            <person name="Hauser L."/>
            <person name="Kyrpides N."/>
            <person name="Mikhailova N."/>
            <person name="Hazen T.C."/>
            <person name="Richardson P."/>
        </authorList>
    </citation>
    <scope>NUCLEOTIDE SEQUENCE</scope>
    <source>
        <strain evidence="20">Miyazaki F</strain>
    </source>
</reference>